<feature type="transmembrane region" description="Helical" evidence="1">
    <location>
        <begin position="33"/>
        <end position="52"/>
    </location>
</feature>
<proteinExistence type="predicted"/>
<accession>A0ABV8AM03</accession>
<evidence type="ECO:0000313" key="3">
    <source>
        <dbReference type="Proteomes" id="UP001595805"/>
    </source>
</evidence>
<dbReference type="RefSeq" id="WP_377902509.1">
    <property type="nucleotide sequence ID" value="NZ_JBHRZS010000002.1"/>
</dbReference>
<evidence type="ECO:0000313" key="2">
    <source>
        <dbReference type="EMBL" id="MFC3878750.1"/>
    </source>
</evidence>
<dbReference type="PANTHER" id="PTHR40076:SF1">
    <property type="entry name" value="MEMBRANE PROTEIN"/>
    <property type="match status" value="1"/>
</dbReference>
<gene>
    <name evidence="2" type="ORF">ACFOSV_01100</name>
</gene>
<comment type="caution">
    <text evidence="2">The sequence shown here is derived from an EMBL/GenBank/DDBJ whole genome shotgun (WGS) entry which is preliminary data.</text>
</comment>
<dbReference type="PANTHER" id="PTHR40076">
    <property type="entry name" value="MEMBRANE PROTEIN-RELATED"/>
    <property type="match status" value="1"/>
</dbReference>
<evidence type="ECO:0000256" key="1">
    <source>
        <dbReference type="SAM" id="Phobius"/>
    </source>
</evidence>
<keyword evidence="1" id="KW-0472">Membrane</keyword>
<feature type="transmembrane region" description="Helical" evidence="1">
    <location>
        <begin position="127"/>
        <end position="147"/>
    </location>
</feature>
<sequence length="216" mass="24493">MNRAKLEQIIVQGVDFEIRAALDNGWKLFKEKAPLHVGFTFIIIVIQVLFTLYLEDFLFIFSIFLSPPLVIGFYLAGNKISQGEWLEFSDFFDGFKYWLPVVIINLVSSILAVLGLFALVIPGVYLLIGYMFSLLFGVFGGFEFWASMELSRRLVHTNWWKFFALGLVLLLINLLGILTLGIGLFISIPLTYLTVYALFEELTSEAAEEPAQPSLD</sequence>
<feature type="transmembrane region" description="Helical" evidence="1">
    <location>
        <begin position="58"/>
        <end position="76"/>
    </location>
</feature>
<keyword evidence="3" id="KW-1185">Reference proteome</keyword>
<evidence type="ECO:0008006" key="4">
    <source>
        <dbReference type="Google" id="ProtNLM"/>
    </source>
</evidence>
<name>A0ABV8AM03_9BACT</name>
<keyword evidence="1" id="KW-1133">Transmembrane helix</keyword>
<feature type="transmembrane region" description="Helical" evidence="1">
    <location>
        <begin position="97"/>
        <end position="121"/>
    </location>
</feature>
<organism evidence="2 3">
    <name type="scientific">Algoriphagus namhaensis</name>
    <dbReference type="NCBI Taxonomy" id="915353"/>
    <lineage>
        <taxon>Bacteria</taxon>
        <taxon>Pseudomonadati</taxon>
        <taxon>Bacteroidota</taxon>
        <taxon>Cytophagia</taxon>
        <taxon>Cytophagales</taxon>
        <taxon>Cyclobacteriaceae</taxon>
        <taxon>Algoriphagus</taxon>
    </lineage>
</organism>
<keyword evidence="1" id="KW-0812">Transmembrane</keyword>
<feature type="transmembrane region" description="Helical" evidence="1">
    <location>
        <begin position="159"/>
        <end position="188"/>
    </location>
</feature>
<protein>
    <recommendedName>
        <fullName evidence="4">DUF975 family protein</fullName>
    </recommendedName>
</protein>
<dbReference type="InterPro" id="IPR010380">
    <property type="entry name" value="DUF975"/>
</dbReference>
<reference evidence="3" key="1">
    <citation type="journal article" date="2019" name="Int. J. Syst. Evol. Microbiol.">
        <title>The Global Catalogue of Microorganisms (GCM) 10K type strain sequencing project: providing services to taxonomists for standard genome sequencing and annotation.</title>
        <authorList>
            <consortium name="The Broad Institute Genomics Platform"/>
            <consortium name="The Broad Institute Genome Sequencing Center for Infectious Disease"/>
            <person name="Wu L."/>
            <person name="Ma J."/>
        </authorList>
    </citation>
    <scope>NUCLEOTIDE SEQUENCE [LARGE SCALE GENOMIC DNA]</scope>
    <source>
        <strain evidence="3">CCUG 60523</strain>
    </source>
</reference>
<dbReference type="EMBL" id="JBHRZS010000002">
    <property type="protein sequence ID" value="MFC3878750.1"/>
    <property type="molecule type" value="Genomic_DNA"/>
</dbReference>
<dbReference type="Proteomes" id="UP001595805">
    <property type="component" value="Unassembled WGS sequence"/>
</dbReference>